<evidence type="ECO:0000313" key="2">
    <source>
        <dbReference type="Proteomes" id="UP001595868"/>
    </source>
</evidence>
<protein>
    <recommendedName>
        <fullName evidence="3">DUF4062 domain-containing protein</fullName>
    </recommendedName>
</protein>
<evidence type="ECO:0000313" key="1">
    <source>
        <dbReference type="EMBL" id="MFC4106128.1"/>
    </source>
</evidence>
<keyword evidence="2" id="KW-1185">Reference proteome</keyword>
<gene>
    <name evidence="1" type="ORF">ACFOX0_09280</name>
</gene>
<dbReference type="EMBL" id="JBHSBN010000005">
    <property type="protein sequence ID" value="MFC4106128.1"/>
    <property type="molecule type" value="Genomic_DNA"/>
</dbReference>
<reference evidence="2" key="1">
    <citation type="journal article" date="2019" name="Int. J. Syst. Evol. Microbiol.">
        <title>The Global Catalogue of Microorganisms (GCM) 10K type strain sequencing project: providing services to taxonomists for standard genome sequencing and annotation.</title>
        <authorList>
            <consortium name="The Broad Institute Genomics Platform"/>
            <consortium name="The Broad Institute Genome Sequencing Center for Infectious Disease"/>
            <person name="Wu L."/>
            <person name="Ma J."/>
        </authorList>
    </citation>
    <scope>NUCLEOTIDE SEQUENCE [LARGE SCALE GENOMIC DNA]</scope>
    <source>
        <strain evidence="2">2902at01</strain>
    </source>
</reference>
<organism evidence="1 2">
    <name type="scientific">Micromonospora zhanjiangensis</name>
    <dbReference type="NCBI Taxonomy" id="1522057"/>
    <lineage>
        <taxon>Bacteria</taxon>
        <taxon>Bacillati</taxon>
        <taxon>Actinomycetota</taxon>
        <taxon>Actinomycetes</taxon>
        <taxon>Micromonosporales</taxon>
        <taxon>Micromonosporaceae</taxon>
        <taxon>Micromonospora</taxon>
    </lineage>
</organism>
<comment type="caution">
    <text evidence="1">The sequence shown here is derived from an EMBL/GenBank/DDBJ whole genome shotgun (WGS) entry which is preliminary data.</text>
</comment>
<dbReference type="Proteomes" id="UP001595868">
    <property type="component" value="Unassembled WGS sequence"/>
</dbReference>
<accession>A0ABV8KJ80</accession>
<name>A0ABV8KJ80_9ACTN</name>
<sequence>MLEVMLCGASDTANVRENFVKVVTDFGGQPWHYLAGHVLHLNSAGASWRDNSISTVQQADLCVFVIVENYGEITWKTELHEALVSGKPFVVLCLDRTYQTYLTLIKDVDDLSAVTDKGKQNLVRVLQELETERQLTIVPFSYGLFEAALRRQLATLFAQSLRLLGDRHRRTAVARMFTDPARLTLSDLDLTRQTAIDELEDKTVRKQAVRALAARAAADEETILTLLSSAEQGVQRLAVQLLPTLYVRRPAEPDFFEHCVALANHSDDVGLARRLIPSLLDIDLGVAVDAISELDLVEVGARRRLADLLERHEAAILAAGLQDAVRALLARCLDASKESDWKTRCRDFAGRLALGRPTDASAGP</sequence>
<proteinExistence type="predicted"/>
<evidence type="ECO:0008006" key="3">
    <source>
        <dbReference type="Google" id="ProtNLM"/>
    </source>
</evidence>
<dbReference type="RefSeq" id="WP_377543604.1">
    <property type="nucleotide sequence ID" value="NZ_JBHSBN010000005.1"/>
</dbReference>